<name>A0A816ID80_BRANA</name>
<gene>
    <name evidence="1" type="ORF">DARMORV10_C03P33200.1</name>
</gene>
<dbReference type="InterPro" id="IPR036574">
    <property type="entry name" value="Scorpion_toxin-like_sf"/>
</dbReference>
<evidence type="ECO:0000313" key="1">
    <source>
        <dbReference type="EMBL" id="CAF1701899.1"/>
    </source>
</evidence>
<dbReference type="AlphaFoldDB" id="A0A816ID80"/>
<organism evidence="1">
    <name type="scientific">Brassica napus</name>
    <name type="common">Rape</name>
    <dbReference type="NCBI Taxonomy" id="3708"/>
    <lineage>
        <taxon>Eukaryota</taxon>
        <taxon>Viridiplantae</taxon>
        <taxon>Streptophyta</taxon>
        <taxon>Embryophyta</taxon>
        <taxon>Tracheophyta</taxon>
        <taxon>Spermatophyta</taxon>
        <taxon>Magnoliopsida</taxon>
        <taxon>eudicotyledons</taxon>
        <taxon>Gunneridae</taxon>
        <taxon>Pentapetalae</taxon>
        <taxon>rosids</taxon>
        <taxon>malvids</taxon>
        <taxon>Brassicales</taxon>
        <taxon>Brassicaceae</taxon>
        <taxon>Brassiceae</taxon>
        <taxon>Brassica</taxon>
    </lineage>
</organism>
<dbReference type="SUPFAM" id="SSF57095">
    <property type="entry name" value="Scorpion toxin-like"/>
    <property type="match status" value="1"/>
</dbReference>
<accession>A0A816ID80</accession>
<proteinExistence type="predicted"/>
<reference evidence="1" key="1">
    <citation type="submission" date="2021-01" db="EMBL/GenBank/DDBJ databases">
        <authorList>
            <consortium name="Genoscope - CEA"/>
            <person name="William W."/>
        </authorList>
    </citation>
    <scope>NUCLEOTIDE SEQUENCE</scope>
</reference>
<sequence length="135" mass="15127">MYILFKFYQNIFTSRKPFLISQNFQAKKKNMAESKKIFIVFIICLLCTLLVSVSGIQANPSCTTSIECELVCFRRTGGRDGVCEGGMCACLSPKPKTELTKTILCKKDRDCPSSSECPKDFYYSCLHGECTCIAV</sequence>
<dbReference type="EMBL" id="HG994367">
    <property type="protein sequence ID" value="CAF1701899.1"/>
    <property type="molecule type" value="Genomic_DNA"/>
</dbReference>
<dbReference type="Proteomes" id="UP001295469">
    <property type="component" value="Chromosome C03"/>
</dbReference>
<protein>
    <submittedName>
        <fullName evidence="1">(rape) hypothetical protein</fullName>
    </submittedName>
</protein>